<dbReference type="Pfam" id="PF02302">
    <property type="entry name" value="PTS_IIB"/>
    <property type="match status" value="1"/>
</dbReference>
<dbReference type="InterPro" id="IPR013011">
    <property type="entry name" value="PTS_EIIB_2"/>
</dbReference>
<keyword evidence="3" id="KW-0813">Transport</keyword>
<gene>
    <name evidence="3" type="ORF">OUY18_12180</name>
</gene>
<name>A0ABT4BVT2_9FIRM</name>
<reference evidence="3 4" key="1">
    <citation type="submission" date="2022-11" db="EMBL/GenBank/DDBJ databases">
        <authorList>
            <person name="Caiyu Z."/>
        </authorList>
    </citation>
    <scope>NUCLEOTIDE SEQUENCE [LARGE SCALE GENOMIC DNA]</scope>
    <source>
        <strain evidence="3 4">YR-4</strain>
    </source>
</reference>
<evidence type="ECO:0000313" key="4">
    <source>
        <dbReference type="Proteomes" id="UP001082703"/>
    </source>
</evidence>
<dbReference type="SUPFAM" id="SSF52794">
    <property type="entry name" value="PTS system IIB component-like"/>
    <property type="match status" value="1"/>
</dbReference>
<keyword evidence="1" id="KW-0808">Transferase</keyword>
<feature type="domain" description="PTS EIIB type-2" evidence="2">
    <location>
        <begin position="5"/>
        <end position="99"/>
    </location>
</feature>
<organism evidence="3 4">
    <name type="scientific">Caproiciproducens galactitolivorans</name>
    <dbReference type="NCBI Taxonomy" id="642589"/>
    <lineage>
        <taxon>Bacteria</taxon>
        <taxon>Bacillati</taxon>
        <taxon>Bacillota</taxon>
        <taxon>Clostridia</taxon>
        <taxon>Eubacteriales</taxon>
        <taxon>Acutalibacteraceae</taxon>
        <taxon>Caproiciproducens</taxon>
    </lineage>
</organism>
<comment type="caution">
    <text evidence="3">The sequence shown here is derived from an EMBL/GenBank/DDBJ whole genome shotgun (WGS) entry which is preliminary data.</text>
</comment>
<accession>A0ABT4BVT2</accession>
<dbReference type="Proteomes" id="UP001082703">
    <property type="component" value="Unassembled WGS sequence"/>
</dbReference>
<dbReference type="InterPro" id="IPR003501">
    <property type="entry name" value="PTS_EIIB_2/3"/>
</dbReference>
<dbReference type="EMBL" id="JAPOHA010000014">
    <property type="protein sequence ID" value="MCY1715006.1"/>
    <property type="molecule type" value="Genomic_DNA"/>
</dbReference>
<evidence type="ECO:0000313" key="3">
    <source>
        <dbReference type="EMBL" id="MCY1715006.1"/>
    </source>
</evidence>
<dbReference type="Gene3D" id="3.40.50.2300">
    <property type="match status" value="1"/>
</dbReference>
<dbReference type="CDD" id="cd05566">
    <property type="entry name" value="PTS_IIB_galactitol"/>
    <property type="match status" value="1"/>
</dbReference>
<proteinExistence type="predicted"/>
<evidence type="ECO:0000256" key="1">
    <source>
        <dbReference type="ARBA" id="ARBA00022679"/>
    </source>
</evidence>
<sequence length="100" mass="10607">MATRIRILSVCGSGVVTSSMVANKLKDMFAEKGYDAETVEANSSEVEGCCSRQHFDLIAYASPIGDNCGVPAFNAIGLITGMGEDEFMEEAIEALHKAGK</sequence>
<dbReference type="InterPro" id="IPR036095">
    <property type="entry name" value="PTS_EIIB-like_sf"/>
</dbReference>
<keyword evidence="3" id="KW-0762">Sugar transport</keyword>
<dbReference type="PROSITE" id="PS51099">
    <property type="entry name" value="PTS_EIIB_TYPE_2"/>
    <property type="match status" value="1"/>
</dbReference>
<dbReference type="RefSeq" id="WP_268059067.1">
    <property type="nucleotide sequence ID" value="NZ_JAPOHA010000014.1"/>
</dbReference>
<keyword evidence="4" id="KW-1185">Reference proteome</keyword>
<evidence type="ECO:0000259" key="2">
    <source>
        <dbReference type="PROSITE" id="PS51099"/>
    </source>
</evidence>
<protein>
    <submittedName>
        <fullName evidence="3">PTS sugar transporter subunit IIB</fullName>
    </submittedName>
</protein>